<keyword evidence="4 5" id="KW-0963">Cytoplasm</keyword>
<feature type="domain" description="RecX first three-helical" evidence="8">
    <location>
        <begin position="44"/>
        <end position="81"/>
    </location>
</feature>
<dbReference type="PANTHER" id="PTHR33602:SF1">
    <property type="entry name" value="REGULATORY PROTEIN RECX FAMILY PROTEIN"/>
    <property type="match status" value="1"/>
</dbReference>
<dbReference type="PANTHER" id="PTHR33602">
    <property type="entry name" value="REGULATORY PROTEIN RECX FAMILY PROTEIN"/>
    <property type="match status" value="1"/>
</dbReference>
<dbReference type="InterPro" id="IPR036388">
    <property type="entry name" value="WH-like_DNA-bd_sf"/>
</dbReference>
<evidence type="ECO:0000259" key="6">
    <source>
        <dbReference type="Pfam" id="PF02631"/>
    </source>
</evidence>
<evidence type="ECO:0000313" key="10">
    <source>
        <dbReference type="Proteomes" id="UP000699691"/>
    </source>
</evidence>
<gene>
    <name evidence="5" type="primary">recX</name>
    <name evidence="9" type="ORF">KC573_00110</name>
</gene>
<reference evidence="9" key="2">
    <citation type="journal article" date="2021" name="Microbiome">
        <title>Successional dynamics and alternative stable states in a saline activated sludge microbial community over 9 years.</title>
        <authorList>
            <person name="Wang Y."/>
            <person name="Ye J."/>
            <person name="Ju F."/>
            <person name="Liu L."/>
            <person name="Boyd J.A."/>
            <person name="Deng Y."/>
            <person name="Parks D.H."/>
            <person name="Jiang X."/>
            <person name="Yin X."/>
            <person name="Woodcroft B.J."/>
            <person name="Tyson G.W."/>
            <person name="Hugenholtz P."/>
            <person name="Polz M.F."/>
            <person name="Zhang T."/>
        </authorList>
    </citation>
    <scope>NUCLEOTIDE SEQUENCE</scope>
    <source>
        <strain evidence="9">HKST-UBA02</strain>
    </source>
</reference>
<dbReference type="HAMAP" id="MF_01114">
    <property type="entry name" value="RecX"/>
    <property type="match status" value="1"/>
</dbReference>
<accession>A0A955RWV9</accession>
<dbReference type="Pfam" id="PF02631">
    <property type="entry name" value="RecX_HTH2"/>
    <property type="match status" value="1"/>
</dbReference>
<dbReference type="Pfam" id="PF21982">
    <property type="entry name" value="RecX_HTH1"/>
    <property type="match status" value="1"/>
</dbReference>
<comment type="subcellular location">
    <subcellularLocation>
        <location evidence="1 5">Cytoplasm</location>
    </subcellularLocation>
</comment>
<protein>
    <recommendedName>
        <fullName evidence="3 5">Regulatory protein RecX</fullName>
    </recommendedName>
</protein>
<dbReference type="Pfam" id="PF21981">
    <property type="entry name" value="RecX_HTH3"/>
    <property type="match status" value="1"/>
</dbReference>
<dbReference type="InterPro" id="IPR053924">
    <property type="entry name" value="RecX_HTH_2nd"/>
</dbReference>
<feature type="domain" description="RecX third three-helical" evidence="7">
    <location>
        <begin position="139"/>
        <end position="181"/>
    </location>
</feature>
<comment type="similarity">
    <text evidence="2 5">Belongs to the RecX family.</text>
</comment>
<evidence type="ECO:0000259" key="7">
    <source>
        <dbReference type="Pfam" id="PF21981"/>
    </source>
</evidence>
<comment type="caution">
    <text evidence="9">The sequence shown here is derived from an EMBL/GenBank/DDBJ whole genome shotgun (WGS) entry which is preliminary data.</text>
</comment>
<evidence type="ECO:0000313" key="9">
    <source>
        <dbReference type="EMBL" id="MCA9397210.1"/>
    </source>
</evidence>
<evidence type="ECO:0000256" key="1">
    <source>
        <dbReference type="ARBA" id="ARBA00004496"/>
    </source>
</evidence>
<dbReference type="InterPro" id="IPR003783">
    <property type="entry name" value="Regulatory_RecX"/>
</dbReference>
<dbReference type="Gene3D" id="1.10.10.10">
    <property type="entry name" value="Winged helix-like DNA-binding domain superfamily/Winged helix DNA-binding domain"/>
    <property type="match status" value="3"/>
</dbReference>
<proteinExistence type="inferred from homology"/>
<dbReference type="InterPro" id="IPR053926">
    <property type="entry name" value="RecX_HTH_1st"/>
</dbReference>
<evidence type="ECO:0000259" key="8">
    <source>
        <dbReference type="Pfam" id="PF21982"/>
    </source>
</evidence>
<dbReference type="InterPro" id="IPR053925">
    <property type="entry name" value="RecX_HTH_3rd"/>
</dbReference>
<evidence type="ECO:0000256" key="2">
    <source>
        <dbReference type="ARBA" id="ARBA00009695"/>
    </source>
</evidence>
<evidence type="ECO:0000256" key="3">
    <source>
        <dbReference type="ARBA" id="ARBA00018111"/>
    </source>
</evidence>
<feature type="domain" description="RecX second three-helical" evidence="6">
    <location>
        <begin position="88"/>
        <end position="128"/>
    </location>
</feature>
<comment type="function">
    <text evidence="5">Modulates RecA activity.</text>
</comment>
<name>A0A955RWV9_UNCKA</name>
<evidence type="ECO:0000256" key="5">
    <source>
        <dbReference type="HAMAP-Rule" id="MF_01114"/>
    </source>
</evidence>
<dbReference type="GO" id="GO:0005737">
    <property type="term" value="C:cytoplasm"/>
    <property type="evidence" value="ECO:0007669"/>
    <property type="project" value="UniProtKB-SubCell"/>
</dbReference>
<reference evidence="9" key="1">
    <citation type="submission" date="2020-04" db="EMBL/GenBank/DDBJ databases">
        <authorList>
            <person name="Zhang T."/>
        </authorList>
    </citation>
    <scope>NUCLEOTIDE SEQUENCE</scope>
    <source>
        <strain evidence="9">HKST-UBA02</strain>
    </source>
</reference>
<dbReference type="GO" id="GO:0006282">
    <property type="term" value="P:regulation of DNA repair"/>
    <property type="evidence" value="ECO:0007669"/>
    <property type="project" value="UniProtKB-UniRule"/>
</dbReference>
<organism evidence="9 10">
    <name type="scientific">candidate division WWE3 bacterium</name>
    <dbReference type="NCBI Taxonomy" id="2053526"/>
    <lineage>
        <taxon>Bacteria</taxon>
        <taxon>Katanobacteria</taxon>
    </lineage>
</organism>
<evidence type="ECO:0000256" key="4">
    <source>
        <dbReference type="ARBA" id="ARBA00022490"/>
    </source>
</evidence>
<dbReference type="EMBL" id="JAGQKY010000002">
    <property type="protein sequence ID" value="MCA9397210.1"/>
    <property type="molecule type" value="Genomic_DNA"/>
</dbReference>
<dbReference type="AlphaFoldDB" id="A0A955RWV9"/>
<dbReference type="Proteomes" id="UP000699691">
    <property type="component" value="Unassembled WGS sequence"/>
</dbReference>
<sequence length="190" mass="22429">MNGKFSFGVSEEVLLNEKLKVGLEIDAAKLEYLKSIIEKDKTMEKVLNFLAYRPRSVFEIKQYLQRKNIEPVYIDEIITKLKRLGYLNDTSFARWYIEQRRSGSKRWGKKKIFMSLKNLGIENEVIEQELKASNFEISEVENARSEARKYVKKIHEKDLYKAKKKLSDALSRRGYSWEIVKGIIAEFDFD</sequence>